<gene>
    <name evidence="7" type="primary">speC_2</name>
    <name evidence="7" type="ORF">NCTC7922_03436</name>
</gene>
<dbReference type="SUPFAM" id="SSF53383">
    <property type="entry name" value="PLP-dependent transferases"/>
    <property type="match status" value="1"/>
</dbReference>
<comment type="cofactor">
    <cofactor evidence="1">
        <name>pyridoxal 5'-phosphate</name>
        <dbReference type="ChEBI" id="CHEBI:597326"/>
    </cofactor>
</comment>
<dbReference type="GO" id="GO:0006520">
    <property type="term" value="P:amino acid metabolic process"/>
    <property type="evidence" value="ECO:0007669"/>
    <property type="project" value="InterPro"/>
</dbReference>
<dbReference type="NCBIfam" id="NF010092">
    <property type="entry name" value="PRK13578.1"/>
    <property type="match status" value="1"/>
</dbReference>
<dbReference type="Gene3D" id="3.90.1150.10">
    <property type="entry name" value="Aspartate Aminotransferase, domain 1"/>
    <property type="match status" value="1"/>
</dbReference>
<dbReference type="SUPFAM" id="SSF52172">
    <property type="entry name" value="CheY-like"/>
    <property type="match status" value="1"/>
</dbReference>
<dbReference type="FunFam" id="3.40.50.220:FF:000002">
    <property type="entry name" value="Ornithine decarboxylase, constitutive"/>
    <property type="match status" value="1"/>
</dbReference>
<evidence type="ECO:0000256" key="2">
    <source>
        <dbReference type="ARBA" id="ARBA00010671"/>
    </source>
</evidence>
<keyword evidence="3" id="KW-0210">Decarboxylase</keyword>
<dbReference type="Gene3D" id="3.40.50.220">
    <property type="match status" value="1"/>
</dbReference>
<dbReference type="InterPro" id="IPR011193">
    <property type="entry name" value="Orn/lys/arg_de-COase"/>
</dbReference>
<sequence>MKSMNIAASSELVSRLSTHRRVVALGDTDFTDVAAVVITAADSRSGILALLKRTGFHLPVFLYSEHAVELPAGVTAVINGNEQQWLELESAACQYEENLLPPFYDTLTQYVEMGNSTFACPGHQHGAFFKKHPAGRHFYDFFGENIFRADMCNADVKLGDLLIHEGSAKDAQKFAAKVFHADKTYFVLNGTSAANKVVTNALLTRGDLVLFDRNNHKSNHHGALIQAGATPVYLEASRNPFGFIGGIDAHCFNEEYLRQQIRDVAPEKADLPRPFRLAIIQLGTYDGTVYNARQVIDTVGHLCDYILFDSAWVGYEQFIPMMADSSPLLLELNENDPGIFVTQSVHKQQAGFSQTSQIHKKDNHIRGQARFCPHKRLNNAFMLHASTSPFYPLFAALDVNAKIHEGESGRRLWAECVELGIESRKAILARCKLFRPFIPPVVDGKLWQDYPTSVLASDRRFSVLSRGRSGTALKDMPRISILLIRASCYSPRRVSMPKPANIAILAFQRRFWRTICVRTALCRRSAISTPFCSY</sequence>
<dbReference type="Pfam" id="PF03709">
    <property type="entry name" value="OKR_DC_1_N"/>
    <property type="match status" value="1"/>
</dbReference>
<protein>
    <submittedName>
        <fullName evidence="7">Ornithine decarboxylase</fullName>
        <ecNumber evidence="7">4.1.1.17</ecNumber>
    </submittedName>
</protein>
<evidence type="ECO:0000256" key="4">
    <source>
        <dbReference type="ARBA" id="ARBA00022898"/>
    </source>
</evidence>
<dbReference type="Gene3D" id="3.40.640.10">
    <property type="entry name" value="Type I PLP-dependent aspartate aminotransferase-like (Major domain)"/>
    <property type="match status" value="1"/>
</dbReference>
<comment type="similarity">
    <text evidence="2">Belongs to the Orn/Lys/Arg decarboxylase class-I family.</text>
</comment>
<dbReference type="CDD" id="cd00615">
    <property type="entry name" value="Orn_deC_like"/>
    <property type="match status" value="1"/>
</dbReference>
<dbReference type="GO" id="GO:0030170">
    <property type="term" value="F:pyridoxal phosphate binding"/>
    <property type="evidence" value="ECO:0007669"/>
    <property type="project" value="TreeGrafter"/>
</dbReference>
<keyword evidence="4" id="KW-0663">Pyridoxal phosphate</keyword>
<dbReference type="EMBL" id="UGFC01000006">
    <property type="protein sequence ID" value="STM17001.1"/>
    <property type="molecule type" value="Genomic_DNA"/>
</dbReference>
<evidence type="ECO:0000256" key="5">
    <source>
        <dbReference type="ARBA" id="ARBA00023239"/>
    </source>
</evidence>
<dbReference type="InterPro" id="IPR015422">
    <property type="entry name" value="PyrdxlP-dep_Trfase_small"/>
</dbReference>
<evidence type="ECO:0000256" key="1">
    <source>
        <dbReference type="ARBA" id="ARBA00001933"/>
    </source>
</evidence>
<keyword evidence="5 7" id="KW-0456">Lyase</keyword>
<evidence type="ECO:0000313" key="8">
    <source>
        <dbReference type="Proteomes" id="UP000254174"/>
    </source>
</evidence>
<accession>A0A377D7P4</accession>
<dbReference type="PANTHER" id="PTHR45229">
    <property type="entry name" value="CONSTITUTIVE ORNITHINE DECARBOXYLASE"/>
    <property type="match status" value="1"/>
</dbReference>
<dbReference type="PROSITE" id="PS00703">
    <property type="entry name" value="OKR_DC_1"/>
    <property type="match status" value="1"/>
</dbReference>
<dbReference type="GO" id="GO:0005829">
    <property type="term" value="C:cytosol"/>
    <property type="evidence" value="ECO:0007669"/>
    <property type="project" value="TreeGrafter"/>
</dbReference>
<organism evidence="7 8">
    <name type="scientific">Escherichia coli</name>
    <dbReference type="NCBI Taxonomy" id="562"/>
    <lineage>
        <taxon>Bacteria</taxon>
        <taxon>Pseudomonadati</taxon>
        <taxon>Pseudomonadota</taxon>
        <taxon>Gammaproteobacteria</taxon>
        <taxon>Enterobacterales</taxon>
        <taxon>Enterobacteriaceae</taxon>
        <taxon>Escherichia</taxon>
    </lineage>
</organism>
<dbReference type="InterPro" id="IPR011006">
    <property type="entry name" value="CheY-like_superfamily"/>
</dbReference>
<dbReference type="Proteomes" id="UP000254174">
    <property type="component" value="Unassembled WGS sequence"/>
</dbReference>
<dbReference type="Pfam" id="PF01276">
    <property type="entry name" value="OKR_DC_1"/>
    <property type="match status" value="1"/>
</dbReference>
<proteinExistence type="inferred from homology"/>
<dbReference type="EC" id="4.1.1.17" evidence="7"/>
<feature type="domain" description="Orn/Lys/Arg decarboxylases family 1 pyridoxal-P attachment site" evidence="6">
    <location>
        <begin position="342"/>
        <end position="356"/>
    </location>
</feature>
<evidence type="ECO:0000313" key="7">
    <source>
        <dbReference type="EMBL" id="STM17001.1"/>
    </source>
</evidence>
<evidence type="ECO:0000256" key="3">
    <source>
        <dbReference type="ARBA" id="ARBA00022793"/>
    </source>
</evidence>
<dbReference type="PANTHER" id="PTHR45229:SF4">
    <property type="entry name" value="CONSTITUTIVE ORNITHINE DECARBOXYLASE"/>
    <property type="match status" value="1"/>
</dbReference>
<dbReference type="InterPro" id="IPR000310">
    <property type="entry name" value="Orn/Lys/Arg_deCO2ase_major_dom"/>
</dbReference>
<evidence type="ECO:0000259" key="6">
    <source>
        <dbReference type="PROSITE" id="PS00703"/>
    </source>
</evidence>
<name>A0A377D7P4_ECOLX</name>
<dbReference type="InterPro" id="IPR015424">
    <property type="entry name" value="PyrdxlP-dep_Trfase"/>
</dbReference>
<dbReference type="FunFam" id="3.40.640.10:FF:000008">
    <property type="entry name" value="Lysine decarboxylase, inducible"/>
    <property type="match status" value="1"/>
</dbReference>
<dbReference type="InterPro" id="IPR027464">
    <property type="entry name" value="Ornithine_deCO2ase_N"/>
</dbReference>
<dbReference type="InterPro" id="IPR015421">
    <property type="entry name" value="PyrdxlP-dep_Trfase_major"/>
</dbReference>
<dbReference type="InterPro" id="IPR005308">
    <property type="entry name" value="OKR_de-COase_N"/>
</dbReference>
<dbReference type="AlphaFoldDB" id="A0A377D7P4"/>
<dbReference type="GO" id="GO:0004586">
    <property type="term" value="F:ornithine decarboxylase activity"/>
    <property type="evidence" value="ECO:0007669"/>
    <property type="project" value="UniProtKB-EC"/>
</dbReference>
<reference evidence="7 8" key="1">
    <citation type="submission" date="2018-06" db="EMBL/GenBank/DDBJ databases">
        <authorList>
            <consortium name="Pathogen Informatics"/>
            <person name="Doyle S."/>
        </authorList>
    </citation>
    <scope>NUCLEOTIDE SEQUENCE [LARGE SCALE GENOMIC DNA]</scope>
    <source>
        <strain evidence="7 8">NCTC7922</strain>
    </source>
</reference>